<protein>
    <submittedName>
        <fullName evidence="1">15562_t:CDS:1</fullName>
    </submittedName>
</protein>
<accession>A0ACA9K2D5</accession>
<name>A0ACA9K2D5_9GLOM</name>
<keyword evidence="2" id="KW-1185">Reference proteome</keyword>
<comment type="caution">
    <text evidence="1">The sequence shown here is derived from an EMBL/GenBank/DDBJ whole genome shotgun (WGS) entry which is preliminary data.</text>
</comment>
<reference evidence="1" key="1">
    <citation type="submission" date="2021-06" db="EMBL/GenBank/DDBJ databases">
        <authorList>
            <person name="Kallberg Y."/>
            <person name="Tangrot J."/>
            <person name="Rosling A."/>
        </authorList>
    </citation>
    <scope>NUCLEOTIDE SEQUENCE</scope>
    <source>
        <strain evidence="1">CL356</strain>
    </source>
</reference>
<organism evidence="1 2">
    <name type="scientific">Acaulospora colombiana</name>
    <dbReference type="NCBI Taxonomy" id="27376"/>
    <lineage>
        <taxon>Eukaryota</taxon>
        <taxon>Fungi</taxon>
        <taxon>Fungi incertae sedis</taxon>
        <taxon>Mucoromycota</taxon>
        <taxon>Glomeromycotina</taxon>
        <taxon>Glomeromycetes</taxon>
        <taxon>Diversisporales</taxon>
        <taxon>Acaulosporaceae</taxon>
        <taxon>Acaulospora</taxon>
    </lineage>
</organism>
<evidence type="ECO:0000313" key="1">
    <source>
        <dbReference type="EMBL" id="CAG8448056.1"/>
    </source>
</evidence>
<proteinExistence type="predicted"/>
<dbReference type="EMBL" id="CAJVPT010000646">
    <property type="protein sequence ID" value="CAG8448056.1"/>
    <property type="molecule type" value="Genomic_DNA"/>
</dbReference>
<feature type="non-terminal residue" evidence="1">
    <location>
        <position position="425"/>
    </location>
</feature>
<gene>
    <name evidence="1" type="ORF">ACOLOM_LOCUS626</name>
</gene>
<evidence type="ECO:0000313" key="2">
    <source>
        <dbReference type="Proteomes" id="UP000789525"/>
    </source>
</evidence>
<dbReference type="Proteomes" id="UP000789525">
    <property type="component" value="Unassembled WGS sequence"/>
</dbReference>
<sequence length="425" mass="48889">MDEKRISTSWEDCILSLIETISRPPQKPIDLLSTLYTTYFPSDDKDIFTKLHEECKDFFKPGIIEKELKNNSNIIGKIKQNLKNYCEVKREKRGDYMNILVESCETFYKRMTTNKEVTQFVGVMITFAFFHLAILSERNTHQLEIYEGWGNKYKKQLLEKISAYKAYFIDIYPKWQDWRKDQITVKIVPDSKKKENIIGEVLDTLTTASFVKYSSSRETQIKLRGVCEKAKIRFYNDINAKFMNLYVHTFALNKFYPDKHEEPPKAPNSKVATVWYGTYGRDTFPDGEHDIKDYEEYELSNDLPGVITGINIQEYNVLDALTFLYKNRPGELVGNPQGGHLTTIRGLNEEYNHIIAVDLYFCHRVMCAIQFFFPGGATEVLGNRSNADAVRISCGSIGKRGDFKLTGVKMASSTADLPGKELSVG</sequence>